<comment type="similarity">
    <text evidence="2">Belongs to the GLI C2H2-type zinc-finger protein family.</text>
</comment>
<feature type="region of interest" description="Disordered" evidence="10">
    <location>
        <begin position="354"/>
        <end position="418"/>
    </location>
</feature>
<evidence type="ECO:0000256" key="9">
    <source>
        <dbReference type="PROSITE-ProRule" id="PRU00042"/>
    </source>
</evidence>
<keyword evidence="3" id="KW-0479">Metal-binding</keyword>
<dbReference type="Proteomes" id="UP000283210">
    <property type="component" value="Chromosome 10"/>
</dbReference>
<evidence type="ECO:0000256" key="10">
    <source>
        <dbReference type="SAM" id="MobiDB-lite"/>
    </source>
</evidence>
<evidence type="ECO:0000259" key="11">
    <source>
        <dbReference type="PROSITE" id="PS50157"/>
    </source>
</evidence>
<evidence type="ECO:0000313" key="13">
    <source>
        <dbReference type="Proteomes" id="UP000283210"/>
    </source>
</evidence>
<comment type="subcellular location">
    <subcellularLocation>
        <location evidence="1">Nucleus</location>
    </subcellularLocation>
</comment>
<reference evidence="12 13" key="1">
    <citation type="submission" date="2018-11" db="EMBL/GenBank/DDBJ databases">
        <authorList>
            <person name="Lopez-Roques C."/>
            <person name="Donnadieu C."/>
            <person name="Bouchez O."/>
            <person name="Klopp C."/>
            <person name="Cabau C."/>
            <person name="Zahm M."/>
        </authorList>
    </citation>
    <scope>NUCLEOTIDE SEQUENCE [LARGE SCALE GENOMIC DNA]</scope>
    <source>
        <strain evidence="12">RS831</strain>
        <tissue evidence="12">Whole body</tissue>
    </source>
</reference>
<dbReference type="InterPro" id="IPR013087">
    <property type="entry name" value="Znf_C2H2_type"/>
</dbReference>
<dbReference type="SMART" id="SM00355">
    <property type="entry name" value="ZnF_C2H2"/>
    <property type="match status" value="4"/>
</dbReference>
<evidence type="ECO:0000256" key="8">
    <source>
        <dbReference type="ARBA" id="ARBA00023242"/>
    </source>
</evidence>
<evidence type="ECO:0000256" key="2">
    <source>
        <dbReference type="ARBA" id="ARBA00010831"/>
    </source>
</evidence>
<dbReference type="SUPFAM" id="SSF57667">
    <property type="entry name" value="beta-beta-alpha zinc fingers"/>
    <property type="match status" value="2"/>
</dbReference>
<dbReference type="PANTHER" id="PTHR19818">
    <property type="entry name" value="ZINC FINGER PROTEIN ZIC AND GLI"/>
    <property type="match status" value="1"/>
</dbReference>
<proteinExistence type="inferred from homology"/>
<dbReference type="Gene3D" id="3.30.160.60">
    <property type="entry name" value="Classic Zinc Finger"/>
    <property type="match status" value="5"/>
</dbReference>
<keyword evidence="6" id="KW-0862">Zinc</keyword>
<keyword evidence="4" id="KW-0677">Repeat</keyword>
<dbReference type="PANTHER" id="PTHR19818:SF25">
    <property type="entry name" value="ZINC FINGER PROTEIN ZIC 3"/>
    <property type="match status" value="1"/>
</dbReference>
<dbReference type="InterPro" id="IPR056436">
    <property type="entry name" value="Znf-C2H2_ZIC1-5/GLI1-3-like"/>
</dbReference>
<keyword evidence="5 9" id="KW-0863">Zinc-finger</keyword>
<dbReference type="GO" id="GO:0000978">
    <property type="term" value="F:RNA polymerase II cis-regulatory region sequence-specific DNA binding"/>
    <property type="evidence" value="ECO:0007669"/>
    <property type="project" value="TreeGrafter"/>
</dbReference>
<keyword evidence="8" id="KW-0539">Nucleus</keyword>
<keyword evidence="7" id="KW-0238">DNA-binding</keyword>
<dbReference type="GO" id="GO:0005634">
    <property type="term" value="C:nucleus"/>
    <property type="evidence" value="ECO:0007669"/>
    <property type="project" value="UniProtKB-SubCell"/>
</dbReference>
<dbReference type="InterPro" id="IPR041643">
    <property type="entry name" value="Znf_ZIC"/>
</dbReference>
<keyword evidence="13" id="KW-1185">Reference proteome</keyword>
<dbReference type="AlphaFoldDB" id="A0A3S2M3X2"/>
<dbReference type="EMBL" id="CM012446">
    <property type="protein sequence ID" value="RVE67431.1"/>
    <property type="molecule type" value="Genomic_DNA"/>
</dbReference>
<sequence>MLLDSGPQFASLGVGGFGTPRHHDIGNRDPSLGLNPFTDSSHSAAFKISPVAHDIASSQTSAFTPQASGYAAALGHSHGGQVGSYGGGAFNSTRDFLFRNRSGESSAPSAQHGIFAASAGSLHGPPGISDNPGHLLFPGLHEQGVSHPPSGRHVVNSQMHLGLRGDIFGRPDPYRPVASPRTDPYGAQLHNYNHPINMNMGMNVPTHHGPGAFFRYMRQPIKQELSCKWIEENQMNRPKKTCDRTFSTMHEMVTHVSMEHAKYKLVNHIRVHTGEKPFPCPFPGCGKIFARSENLKIHKRTHTGEKPFKCEFDGCDRRFANSSDRKKHMHVHTSDKPYICKVCDKSYTHPSSLRKHMKVHESQGSESSPAASSGYESSTPPVLVSASTEDPTKTPPSAVQNTSGHSEGLAPNFNEWYV</sequence>
<dbReference type="FunFam" id="3.30.160.60:FF:000041">
    <property type="entry name" value="Zinc finger protein ZIC 1"/>
    <property type="match status" value="1"/>
</dbReference>
<protein>
    <recommendedName>
        <fullName evidence="11">C2H2-type domain-containing protein</fullName>
    </recommendedName>
</protein>
<evidence type="ECO:0000256" key="3">
    <source>
        <dbReference type="ARBA" id="ARBA00022723"/>
    </source>
</evidence>
<evidence type="ECO:0000256" key="1">
    <source>
        <dbReference type="ARBA" id="ARBA00004123"/>
    </source>
</evidence>
<dbReference type="GO" id="GO:0045944">
    <property type="term" value="P:positive regulation of transcription by RNA polymerase II"/>
    <property type="evidence" value="ECO:0007669"/>
    <property type="project" value="UniProtKB-ARBA"/>
</dbReference>
<dbReference type="GO" id="GO:0008270">
    <property type="term" value="F:zinc ion binding"/>
    <property type="evidence" value="ECO:0007669"/>
    <property type="project" value="UniProtKB-KW"/>
</dbReference>
<accession>A0A3S2M3X2</accession>
<dbReference type="InterPro" id="IPR036236">
    <property type="entry name" value="Znf_C2H2_sf"/>
</dbReference>
<name>A0A3S2M3X2_ORYJA</name>
<dbReference type="PROSITE" id="PS50157">
    <property type="entry name" value="ZINC_FINGER_C2H2_2"/>
    <property type="match status" value="3"/>
</dbReference>
<feature type="domain" description="C2H2-type" evidence="11">
    <location>
        <begin position="308"/>
        <end position="337"/>
    </location>
</feature>
<feature type="compositionally biased region" description="Low complexity" evidence="10">
    <location>
        <begin position="362"/>
        <end position="378"/>
    </location>
</feature>
<feature type="domain" description="C2H2-type" evidence="11">
    <location>
        <begin position="278"/>
        <end position="307"/>
    </location>
</feature>
<dbReference type="OrthoDB" id="3214149at2759"/>
<feature type="compositionally biased region" description="Polar residues" evidence="10">
    <location>
        <begin position="385"/>
        <end position="405"/>
    </location>
</feature>
<evidence type="ECO:0000256" key="6">
    <source>
        <dbReference type="ARBA" id="ARBA00022833"/>
    </source>
</evidence>
<evidence type="ECO:0000256" key="5">
    <source>
        <dbReference type="ARBA" id="ARBA00022771"/>
    </source>
</evidence>
<dbReference type="FunFam" id="3.30.160.60:FF:000035">
    <property type="entry name" value="Zinc finger protein ZIC 1"/>
    <property type="match status" value="1"/>
</dbReference>
<organism evidence="12 13">
    <name type="scientific">Oryzias javanicus</name>
    <name type="common">Javanese ricefish</name>
    <name type="synonym">Aplocheilus javanicus</name>
    <dbReference type="NCBI Taxonomy" id="123683"/>
    <lineage>
        <taxon>Eukaryota</taxon>
        <taxon>Metazoa</taxon>
        <taxon>Chordata</taxon>
        <taxon>Craniata</taxon>
        <taxon>Vertebrata</taxon>
        <taxon>Euteleostomi</taxon>
        <taxon>Actinopterygii</taxon>
        <taxon>Neopterygii</taxon>
        <taxon>Teleostei</taxon>
        <taxon>Neoteleostei</taxon>
        <taxon>Acanthomorphata</taxon>
        <taxon>Ovalentaria</taxon>
        <taxon>Atherinomorphae</taxon>
        <taxon>Beloniformes</taxon>
        <taxon>Adrianichthyidae</taxon>
        <taxon>Oryziinae</taxon>
        <taxon>Oryzias</taxon>
    </lineage>
</organism>
<dbReference type="GO" id="GO:0000981">
    <property type="term" value="F:DNA-binding transcription factor activity, RNA polymerase II-specific"/>
    <property type="evidence" value="ECO:0007669"/>
    <property type="project" value="TreeGrafter"/>
</dbReference>
<evidence type="ECO:0000256" key="4">
    <source>
        <dbReference type="ARBA" id="ARBA00022737"/>
    </source>
</evidence>
<dbReference type="FunFam" id="3.30.160.60:FF:000039">
    <property type="entry name" value="Zinc finger protein ZIC 1"/>
    <property type="match status" value="1"/>
</dbReference>
<dbReference type="Pfam" id="PF18366">
    <property type="entry name" value="zf_ZIC"/>
    <property type="match status" value="1"/>
</dbReference>
<evidence type="ECO:0000256" key="7">
    <source>
        <dbReference type="ARBA" id="ARBA00023125"/>
    </source>
</evidence>
<dbReference type="Pfam" id="PF00096">
    <property type="entry name" value="zf-C2H2"/>
    <property type="match status" value="3"/>
</dbReference>
<dbReference type="InterPro" id="IPR050329">
    <property type="entry name" value="GLI_C2H2-zinc-finger"/>
</dbReference>
<dbReference type="Pfam" id="PF23561">
    <property type="entry name" value="zf-C2H2_15"/>
    <property type="match status" value="1"/>
</dbReference>
<dbReference type="PROSITE" id="PS00028">
    <property type="entry name" value="ZINC_FINGER_C2H2_1"/>
    <property type="match status" value="3"/>
</dbReference>
<gene>
    <name evidence="12" type="ORF">OJAV_G00102920</name>
</gene>
<reference evidence="12 13" key="2">
    <citation type="submission" date="2019-01" db="EMBL/GenBank/DDBJ databases">
        <title>A chromosome length genome reference of the Java medaka (oryzias javanicus).</title>
        <authorList>
            <person name="Herpin A."/>
            <person name="Takehana Y."/>
            <person name="Naruse K."/>
            <person name="Ansai S."/>
            <person name="Kawaguchi M."/>
        </authorList>
    </citation>
    <scope>NUCLEOTIDE SEQUENCE [LARGE SCALE GENOMIC DNA]</scope>
    <source>
        <strain evidence="12">RS831</strain>
        <tissue evidence="12">Whole body</tissue>
    </source>
</reference>
<feature type="domain" description="C2H2-type" evidence="11">
    <location>
        <begin position="338"/>
        <end position="365"/>
    </location>
</feature>
<evidence type="ECO:0000313" key="12">
    <source>
        <dbReference type="EMBL" id="RVE67431.1"/>
    </source>
</evidence>